<dbReference type="GO" id="GO:0051256">
    <property type="term" value="P:mitotic spindle midzone assembly"/>
    <property type="evidence" value="ECO:0007669"/>
    <property type="project" value="TreeGrafter"/>
</dbReference>
<keyword evidence="3" id="KW-1185">Reference proteome</keyword>
<dbReference type="GO" id="GO:0097149">
    <property type="term" value="C:centralspindlin complex"/>
    <property type="evidence" value="ECO:0007669"/>
    <property type="project" value="TreeGrafter"/>
</dbReference>
<dbReference type="GO" id="GO:0032154">
    <property type="term" value="C:cleavage furrow"/>
    <property type="evidence" value="ECO:0007669"/>
    <property type="project" value="TreeGrafter"/>
</dbReference>
<reference evidence="2" key="1">
    <citation type="submission" date="2023-10" db="EMBL/GenBank/DDBJ databases">
        <title>Genome assembly of Pristionchus species.</title>
        <authorList>
            <person name="Yoshida K."/>
            <person name="Sommer R.J."/>
        </authorList>
    </citation>
    <scope>NUCLEOTIDE SEQUENCE</scope>
    <source>
        <strain evidence="2">RS0144</strain>
    </source>
</reference>
<dbReference type="SMART" id="SM00324">
    <property type="entry name" value="RhoGAP"/>
    <property type="match status" value="1"/>
</dbReference>
<dbReference type="InterPro" id="IPR000198">
    <property type="entry name" value="RhoGAP_dom"/>
</dbReference>
<dbReference type="GO" id="GO:0007266">
    <property type="term" value="P:Rho protein signal transduction"/>
    <property type="evidence" value="ECO:0007669"/>
    <property type="project" value="TreeGrafter"/>
</dbReference>
<feature type="non-terminal residue" evidence="2">
    <location>
        <position position="1"/>
    </location>
</feature>
<dbReference type="GO" id="GO:0000281">
    <property type="term" value="P:mitotic cytokinesis"/>
    <property type="evidence" value="ECO:0007669"/>
    <property type="project" value="TreeGrafter"/>
</dbReference>
<dbReference type="InterPro" id="IPR008936">
    <property type="entry name" value="Rho_GTPase_activation_prot"/>
</dbReference>
<dbReference type="GO" id="GO:0005634">
    <property type="term" value="C:nucleus"/>
    <property type="evidence" value="ECO:0007669"/>
    <property type="project" value="TreeGrafter"/>
</dbReference>
<evidence type="ECO:0000313" key="2">
    <source>
        <dbReference type="EMBL" id="GMS83133.1"/>
    </source>
</evidence>
<dbReference type="EMBL" id="BTSX01000002">
    <property type="protein sequence ID" value="GMS83133.1"/>
    <property type="molecule type" value="Genomic_DNA"/>
</dbReference>
<feature type="domain" description="Rho-GAP" evidence="1">
    <location>
        <begin position="54"/>
        <end position="226"/>
    </location>
</feature>
<dbReference type="CDD" id="cd00159">
    <property type="entry name" value="RhoGAP"/>
    <property type="match status" value="1"/>
</dbReference>
<dbReference type="Gene3D" id="1.10.555.10">
    <property type="entry name" value="Rho GTPase activation protein"/>
    <property type="match status" value="1"/>
</dbReference>
<dbReference type="Proteomes" id="UP001432027">
    <property type="component" value="Unassembled WGS sequence"/>
</dbReference>
<sequence>LIDVQMWPKALTSKKKDFYCTPPIPIAPKLKSSLKKLYGNSSSGTKTAPRGPYPPLADLCPAHGLRVPHILTRLVRALEARDLDADAIYKRPGDADEAETILRNFDKINLESVDAQTLAECIKTFLWQLEEPIIPLDRLDDFVNVLYLEDKESVLRRCLTDLPPANRDTMQFLLQHWNKVLAHSLHNGHTTASLATVFAPFVVGFVNERDSIDIIEMLLRSEWRID</sequence>
<dbReference type="AlphaFoldDB" id="A0AAV5SJ83"/>
<protein>
    <recommendedName>
        <fullName evidence="1">Rho-GAP domain-containing protein</fullName>
    </recommendedName>
</protein>
<evidence type="ECO:0000313" key="3">
    <source>
        <dbReference type="Proteomes" id="UP001432027"/>
    </source>
</evidence>
<proteinExistence type="predicted"/>
<dbReference type="GO" id="GO:0005096">
    <property type="term" value="F:GTPase activator activity"/>
    <property type="evidence" value="ECO:0007669"/>
    <property type="project" value="TreeGrafter"/>
</dbReference>
<name>A0AAV5SJ83_9BILA</name>
<evidence type="ECO:0000259" key="1">
    <source>
        <dbReference type="PROSITE" id="PS50238"/>
    </source>
</evidence>
<organism evidence="2 3">
    <name type="scientific">Pristionchus entomophagus</name>
    <dbReference type="NCBI Taxonomy" id="358040"/>
    <lineage>
        <taxon>Eukaryota</taxon>
        <taxon>Metazoa</taxon>
        <taxon>Ecdysozoa</taxon>
        <taxon>Nematoda</taxon>
        <taxon>Chromadorea</taxon>
        <taxon>Rhabditida</taxon>
        <taxon>Rhabditina</taxon>
        <taxon>Diplogasteromorpha</taxon>
        <taxon>Diplogasteroidea</taxon>
        <taxon>Neodiplogasteridae</taxon>
        <taxon>Pristionchus</taxon>
    </lineage>
</organism>
<accession>A0AAV5SJ83</accession>
<dbReference type="GO" id="GO:0030496">
    <property type="term" value="C:midbody"/>
    <property type="evidence" value="ECO:0007669"/>
    <property type="project" value="TreeGrafter"/>
</dbReference>
<gene>
    <name evidence="2" type="ORF">PENTCL1PPCAC_5308</name>
</gene>
<dbReference type="Pfam" id="PF00620">
    <property type="entry name" value="RhoGAP"/>
    <property type="match status" value="1"/>
</dbReference>
<dbReference type="PROSITE" id="PS50238">
    <property type="entry name" value="RHOGAP"/>
    <property type="match status" value="1"/>
</dbReference>
<dbReference type="PANTHER" id="PTHR46199:SF3">
    <property type="entry name" value="RAC GTPASE-ACTIVATING PROTEIN 1"/>
    <property type="match status" value="1"/>
</dbReference>
<dbReference type="SUPFAM" id="SSF48350">
    <property type="entry name" value="GTPase activation domain, GAP"/>
    <property type="match status" value="1"/>
</dbReference>
<dbReference type="GO" id="GO:0051233">
    <property type="term" value="C:spindle midzone"/>
    <property type="evidence" value="ECO:0007669"/>
    <property type="project" value="TreeGrafter"/>
</dbReference>
<dbReference type="PANTHER" id="PTHR46199">
    <property type="entry name" value="RAC GTPASE-ACTIVATING PROTEIN 1"/>
    <property type="match status" value="1"/>
</dbReference>
<comment type="caution">
    <text evidence="2">The sequence shown here is derived from an EMBL/GenBank/DDBJ whole genome shotgun (WGS) entry which is preliminary data.</text>
</comment>